<proteinExistence type="predicted"/>
<keyword evidence="4" id="KW-1185">Reference proteome</keyword>
<reference evidence="3" key="1">
    <citation type="submission" date="2023-06" db="EMBL/GenBank/DDBJ databases">
        <authorList>
            <person name="Delattre M."/>
        </authorList>
    </citation>
    <scope>NUCLEOTIDE SEQUENCE</scope>
    <source>
        <strain evidence="3">AF72</strain>
    </source>
</reference>
<keyword evidence="1" id="KW-0175">Coiled coil</keyword>
<feature type="compositionally biased region" description="Basic and acidic residues" evidence="2">
    <location>
        <begin position="1"/>
        <end position="12"/>
    </location>
</feature>
<dbReference type="Proteomes" id="UP001177023">
    <property type="component" value="Unassembled WGS sequence"/>
</dbReference>
<feature type="region of interest" description="Disordered" evidence="2">
    <location>
        <begin position="1"/>
        <end position="20"/>
    </location>
</feature>
<organism evidence="3 4">
    <name type="scientific">Mesorhabditis spiculigera</name>
    <dbReference type="NCBI Taxonomy" id="96644"/>
    <lineage>
        <taxon>Eukaryota</taxon>
        <taxon>Metazoa</taxon>
        <taxon>Ecdysozoa</taxon>
        <taxon>Nematoda</taxon>
        <taxon>Chromadorea</taxon>
        <taxon>Rhabditida</taxon>
        <taxon>Rhabditina</taxon>
        <taxon>Rhabditomorpha</taxon>
        <taxon>Rhabditoidea</taxon>
        <taxon>Rhabditidae</taxon>
        <taxon>Mesorhabditinae</taxon>
        <taxon>Mesorhabditis</taxon>
    </lineage>
</organism>
<evidence type="ECO:0000256" key="1">
    <source>
        <dbReference type="SAM" id="Coils"/>
    </source>
</evidence>
<evidence type="ECO:0000313" key="3">
    <source>
        <dbReference type="EMBL" id="CAJ0586545.1"/>
    </source>
</evidence>
<feature type="coiled-coil region" evidence="1">
    <location>
        <begin position="131"/>
        <end position="169"/>
    </location>
</feature>
<accession>A0AA36DF46</accession>
<sequence length="205" mass="24137">MEVEPPREDIEKKKRRSLRGRRSSIMMTAVEDQATLEVTITGKAMDTTDEWFLKTKKTAEYIKNYAKEVDHENENWEGHLFHVENQLQNDKRMIQEQTPLGEDGCDDNRSERAARNELLKILTLMRSRDDSGVLTQRARRLEVEAAKLKEETEQQREKINALQELLAKQSSSSIESEIDYWKKLSVWAKRKEKELHELSEMLFVE</sequence>
<comment type="caution">
    <text evidence="3">The sequence shown here is derived from an EMBL/GenBank/DDBJ whole genome shotgun (WGS) entry which is preliminary data.</text>
</comment>
<evidence type="ECO:0000256" key="2">
    <source>
        <dbReference type="SAM" id="MobiDB-lite"/>
    </source>
</evidence>
<gene>
    <name evidence="3" type="ORF">MSPICULIGERA_LOCUS24549</name>
</gene>
<protein>
    <submittedName>
        <fullName evidence="3">Uncharacterized protein</fullName>
    </submittedName>
</protein>
<name>A0AA36DF46_9BILA</name>
<dbReference type="EMBL" id="CATQJA010002709">
    <property type="protein sequence ID" value="CAJ0586545.1"/>
    <property type="molecule type" value="Genomic_DNA"/>
</dbReference>
<feature type="non-terminal residue" evidence="3">
    <location>
        <position position="1"/>
    </location>
</feature>
<evidence type="ECO:0000313" key="4">
    <source>
        <dbReference type="Proteomes" id="UP001177023"/>
    </source>
</evidence>
<dbReference type="AlphaFoldDB" id="A0AA36DF46"/>